<gene>
    <name evidence="2" type="ORF">N307_00892</name>
</gene>
<dbReference type="EMBL" id="KL217402">
    <property type="protein sequence ID" value="KFV77297.1"/>
    <property type="molecule type" value="Genomic_DNA"/>
</dbReference>
<protein>
    <submittedName>
        <fullName evidence="2">Uncharacterized protein</fullName>
    </submittedName>
</protein>
<sequence>PAAGRTPRWPCAVATEAYQGPGDESGMSRQATTKRPLGVTLPPPQGQAQAQARSHLVGGDPVLDAEDVGVHHAIRHHRVEVEALVYARHGGIR</sequence>
<feature type="non-terminal residue" evidence="2">
    <location>
        <position position="93"/>
    </location>
</feature>
<dbReference type="AlphaFoldDB" id="A0A093HE82"/>
<evidence type="ECO:0000256" key="1">
    <source>
        <dbReference type="SAM" id="MobiDB-lite"/>
    </source>
</evidence>
<evidence type="ECO:0000313" key="2">
    <source>
        <dbReference type="EMBL" id="KFV77297.1"/>
    </source>
</evidence>
<dbReference type="Proteomes" id="UP000053875">
    <property type="component" value="Unassembled WGS sequence"/>
</dbReference>
<feature type="non-terminal residue" evidence="2">
    <location>
        <position position="1"/>
    </location>
</feature>
<feature type="region of interest" description="Disordered" evidence="1">
    <location>
        <begin position="15"/>
        <end position="51"/>
    </location>
</feature>
<proteinExistence type="predicted"/>
<organism evidence="2 3">
    <name type="scientific">Dryobates pubescens</name>
    <name type="common">Downy woodpecker</name>
    <name type="synonym">Picoides pubescens</name>
    <dbReference type="NCBI Taxonomy" id="118200"/>
    <lineage>
        <taxon>Eukaryota</taxon>
        <taxon>Metazoa</taxon>
        <taxon>Chordata</taxon>
        <taxon>Craniata</taxon>
        <taxon>Vertebrata</taxon>
        <taxon>Euteleostomi</taxon>
        <taxon>Archelosauria</taxon>
        <taxon>Archosauria</taxon>
        <taxon>Dinosauria</taxon>
        <taxon>Saurischia</taxon>
        <taxon>Theropoda</taxon>
        <taxon>Coelurosauria</taxon>
        <taxon>Aves</taxon>
        <taxon>Neognathae</taxon>
        <taxon>Neoaves</taxon>
        <taxon>Telluraves</taxon>
        <taxon>Coraciimorphae</taxon>
        <taxon>Piciformes</taxon>
        <taxon>Picidae</taxon>
        <taxon>Dryobates</taxon>
    </lineage>
</organism>
<reference evidence="2 3" key="1">
    <citation type="submission" date="2014-04" db="EMBL/GenBank/DDBJ databases">
        <title>Genome evolution of avian class.</title>
        <authorList>
            <person name="Zhang G."/>
            <person name="Li C."/>
        </authorList>
    </citation>
    <scope>NUCLEOTIDE SEQUENCE [LARGE SCALE GENOMIC DNA]</scope>
    <source>
        <strain evidence="2">BGI_N307</strain>
    </source>
</reference>
<accession>A0A093HE82</accession>
<evidence type="ECO:0000313" key="3">
    <source>
        <dbReference type="Proteomes" id="UP000053875"/>
    </source>
</evidence>
<keyword evidence="3" id="KW-1185">Reference proteome</keyword>
<name>A0A093HE82_DRYPU</name>